<keyword evidence="8 10" id="KW-0472">Membrane</keyword>
<feature type="region of interest" description="Disordered" evidence="9">
    <location>
        <begin position="385"/>
        <end position="406"/>
    </location>
</feature>
<evidence type="ECO:0000256" key="2">
    <source>
        <dbReference type="ARBA" id="ARBA00022448"/>
    </source>
</evidence>
<comment type="caution">
    <text evidence="12">The sequence shown here is derived from an EMBL/GenBank/DDBJ whole genome shotgun (WGS) entry which is preliminary data.</text>
</comment>
<feature type="region of interest" description="Disordered" evidence="9">
    <location>
        <begin position="304"/>
        <end position="338"/>
    </location>
</feature>
<keyword evidence="6" id="KW-0445">Lipid transport</keyword>
<evidence type="ECO:0000256" key="9">
    <source>
        <dbReference type="SAM" id="MobiDB-lite"/>
    </source>
</evidence>
<keyword evidence="4" id="KW-0256">Endoplasmic reticulum</keyword>
<organism evidence="12 13">
    <name type="scientific">Oryzias melastigma</name>
    <name type="common">Marine medaka</name>
    <dbReference type="NCBI Taxonomy" id="30732"/>
    <lineage>
        <taxon>Eukaryota</taxon>
        <taxon>Metazoa</taxon>
        <taxon>Chordata</taxon>
        <taxon>Craniata</taxon>
        <taxon>Vertebrata</taxon>
        <taxon>Euteleostomi</taxon>
        <taxon>Actinopterygii</taxon>
        <taxon>Neopterygii</taxon>
        <taxon>Teleostei</taxon>
        <taxon>Neoteleostei</taxon>
        <taxon>Acanthomorphata</taxon>
        <taxon>Ovalentaria</taxon>
        <taxon>Atherinomorphae</taxon>
        <taxon>Beloniformes</taxon>
        <taxon>Adrianichthyidae</taxon>
        <taxon>Oryziinae</taxon>
        <taxon>Oryzias</taxon>
    </lineage>
</organism>
<feature type="region of interest" description="Disordered" evidence="9">
    <location>
        <begin position="82"/>
        <end position="135"/>
    </location>
</feature>
<feature type="domain" description="SMP-LTD" evidence="11">
    <location>
        <begin position="751"/>
        <end position="1029"/>
    </location>
</feature>
<dbReference type="PROSITE" id="PS51847">
    <property type="entry name" value="SMP"/>
    <property type="match status" value="1"/>
</dbReference>
<feature type="transmembrane region" description="Helical" evidence="10">
    <location>
        <begin position="438"/>
        <end position="457"/>
    </location>
</feature>
<accession>A0A834FRR1</accession>
<feature type="compositionally biased region" description="Low complexity" evidence="9">
    <location>
        <begin position="603"/>
        <end position="615"/>
    </location>
</feature>
<dbReference type="GO" id="GO:0008289">
    <property type="term" value="F:lipid binding"/>
    <property type="evidence" value="ECO:0007669"/>
    <property type="project" value="UniProtKB-KW"/>
</dbReference>
<sequence length="1054" mass="115860">MTSQHPNHGDSSNSNKQSPAMGPKLQVQGSLSKETITIHFSALGKEEEDEEEELYCTTVTGNSSVLNDSNVVTAIEASEEMFEGAPLNPSTSSGVTPATSRHSPSSRHRSPPSQTRSTYSFDKTSNSSPTKSLSYPSIEKPVLSLLKNLSSDAEPRDGASSASSTALRHRQLMKNLVKSLSSDTSQDSSSSSTSYRLPEPRLNLQLFKQFAQSRLPAAAASLASDSKTAPPSPLTSPENRSFFKVSEVEARIEDTRRRLSEAISEPLQLFSKIMDEKSSSSLYRPKVLSASATELTTINGQLENNNNYSIKEEDGSESPNSWTSVTPDDSSANTKSPNKSFSAALDKCSMSALAKQEDEDFCILTNEDFDFSPLAEAADRIDKTRTGKPVAVHGREDGADTYGGTEPAPDIPHYTLTALALLLYGCFVLPLPTYVGGMLLGIALGFFLALGVVWLTGPKRFEGHQRHSSQPSNATKFEIKEPEIYKGWMNEIFNYDPETYHATLTHSVFVRLEGSIIRLSKPNHNIARRAAHNDSKPDVTFVSQKIYDLANSKVYLVPPGLARKRVWNKKYPICIELSRQDDFMSKAEGDRSEPGDAVGTSEGGEASRGASSPSSRDLTLFLFGRTGREKEEWFQRFLSASNPKVTRKASRVASAWSSHSRSSSRSSLDEMLTAQPRLKDSAASSTTSSAKSKPPLDYNHYMGCLLPKQPAVGASASCLVLQSLQSSPGAEKKPHSTTAAQLQPKGDEDEDEDTVAWVNAAMGRIFWDFLTEPHWAEVVSKKIQMKLSKIRLPYFMNELTLTELDMGSATPRIHAASAPYCDYRGLWFDLEVSYTGSFQMTLETKMILNRLGKEGENLRLGEFGKDGNRPRTDCLAYSDEESSSAGSSDEEDSSELSNDSAGAEGFVGGHKASKILRFVDKITKSKYFQKATETEFIKKKMDEVSNTPLLLTVEVQHLQGTLAVNIPPPPTDRIWYGFKTPPRLDLKARPKLGEREVTLAHVTDWIEKKLYQEFQKILVMPNMDDVWLTIMHSAMDPRTAGGPLVSPSVDPALS</sequence>
<feature type="compositionally biased region" description="Polar residues" evidence="9">
    <location>
        <begin position="317"/>
        <end position="338"/>
    </location>
</feature>
<feature type="region of interest" description="Disordered" evidence="9">
    <location>
        <begin position="727"/>
        <end position="751"/>
    </location>
</feature>
<feature type="compositionally biased region" description="Low complexity" evidence="9">
    <location>
        <begin position="681"/>
        <end position="693"/>
    </location>
</feature>
<feature type="compositionally biased region" description="Polar residues" evidence="9">
    <location>
        <begin position="1"/>
        <end position="18"/>
    </location>
</feature>
<dbReference type="EMBL" id="WKFB01000022">
    <property type="protein sequence ID" value="KAF6738602.1"/>
    <property type="molecule type" value="Genomic_DNA"/>
</dbReference>
<keyword evidence="2" id="KW-0813">Transport</keyword>
<protein>
    <submittedName>
        <fullName evidence="12">Testis-expressed sequence 2 protein</fullName>
    </submittedName>
</protein>
<dbReference type="GO" id="GO:0006869">
    <property type="term" value="P:lipid transport"/>
    <property type="evidence" value="ECO:0007669"/>
    <property type="project" value="UniProtKB-KW"/>
</dbReference>
<feature type="region of interest" description="Disordered" evidence="9">
    <location>
        <begin position="584"/>
        <end position="615"/>
    </location>
</feature>
<evidence type="ECO:0000256" key="7">
    <source>
        <dbReference type="ARBA" id="ARBA00023121"/>
    </source>
</evidence>
<evidence type="ECO:0000259" key="11">
    <source>
        <dbReference type="PROSITE" id="PS51847"/>
    </source>
</evidence>
<feature type="region of interest" description="Disordered" evidence="9">
    <location>
        <begin position="870"/>
        <end position="903"/>
    </location>
</feature>
<feature type="region of interest" description="Disordered" evidence="9">
    <location>
        <begin position="652"/>
        <end position="694"/>
    </location>
</feature>
<evidence type="ECO:0000256" key="6">
    <source>
        <dbReference type="ARBA" id="ARBA00023055"/>
    </source>
</evidence>
<evidence type="ECO:0000256" key="4">
    <source>
        <dbReference type="ARBA" id="ARBA00022824"/>
    </source>
</evidence>
<feature type="compositionally biased region" description="Polar residues" evidence="9">
    <location>
        <begin position="119"/>
        <end position="135"/>
    </location>
</feature>
<feature type="compositionally biased region" description="Basic and acidic residues" evidence="9">
    <location>
        <begin position="584"/>
        <end position="594"/>
    </location>
</feature>
<feature type="transmembrane region" description="Helical" evidence="10">
    <location>
        <begin position="411"/>
        <end position="431"/>
    </location>
</feature>
<name>A0A834FRR1_ORYME</name>
<keyword evidence="3 10" id="KW-0812">Transmembrane</keyword>
<dbReference type="InterPro" id="IPR031468">
    <property type="entry name" value="SMP_LBD"/>
</dbReference>
<dbReference type="CDD" id="cd21675">
    <property type="entry name" value="SMP_TEX2"/>
    <property type="match status" value="1"/>
</dbReference>
<gene>
    <name evidence="12" type="ORF">FQA47_022354</name>
</gene>
<evidence type="ECO:0000256" key="8">
    <source>
        <dbReference type="ARBA" id="ARBA00023136"/>
    </source>
</evidence>
<feature type="compositionally biased region" description="Low complexity" evidence="9">
    <location>
        <begin position="179"/>
        <end position="194"/>
    </location>
</feature>
<dbReference type="AlphaFoldDB" id="A0A834FRR1"/>
<evidence type="ECO:0000256" key="5">
    <source>
        <dbReference type="ARBA" id="ARBA00022989"/>
    </source>
</evidence>
<feature type="compositionally biased region" description="Acidic residues" evidence="9">
    <location>
        <begin position="878"/>
        <end position="894"/>
    </location>
</feature>
<dbReference type="PANTHER" id="PTHR13466:SF2">
    <property type="entry name" value="TESTIS-EXPRESSED PROTEIN 2"/>
    <property type="match status" value="1"/>
</dbReference>
<evidence type="ECO:0000256" key="3">
    <source>
        <dbReference type="ARBA" id="ARBA00022692"/>
    </source>
</evidence>
<dbReference type="PANTHER" id="PTHR13466">
    <property type="entry name" value="TEX2 PROTEIN-RELATED"/>
    <property type="match status" value="1"/>
</dbReference>
<comment type="subcellular location">
    <subcellularLocation>
        <location evidence="1">Endoplasmic reticulum membrane</location>
    </subcellularLocation>
</comment>
<keyword evidence="5 10" id="KW-1133">Transmembrane helix</keyword>
<feature type="region of interest" description="Disordered" evidence="9">
    <location>
        <begin position="178"/>
        <end position="197"/>
    </location>
</feature>
<feature type="compositionally biased region" description="Low complexity" evidence="9">
    <location>
        <begin position="652"/>
        <end position="666"/>
    </location>
</feature>
<evidence type="ECO:0000256" key="10">
    <source>
        <dbReference type="SAM" id="Phobius"/>
    </source>
</evidence>
<dbReference type="Proteomes" id="UP000646548">
    <property type="component" value="Unassembled WGS sequence"/>
</dbReference>
<proteinExistence type="predicted"/>
<reference evidence="12" key="1">
    <citation type="journal article" name="BMC Genomics">
        <title>Long-read sequencing and de novo genome assembly of marine medaka (Oryzias melastigma).</title>
        <authorList>
            <person name="Liang P."/>
            <person name="Saqib H.S.A."/>
            <person name="Ni X."/>
            <person name="Shen Y."/>
        </authorList>
    </citation>
    <scope>NUCLEOTIDE SEQUENCE</scope>
    <source>
        <strain evidence="12">Bigg-433</strain>
    </source>
</reference>
<evidence type="ECO:0000313" key="13">
    <source>
        <dbReference type="Proteomes" id="UP000646548"/>
    </source>
</evidence>
<evidence type="ECO:0000256" key="1">
    <source>
        <dbReference type="ARBA" id="ARBA00004586"/>
    </source>
</evidence>
<feature type="region of interest" description="Disordered" evidence="9">
    <location>
        <begin position="221"/>
        <end position="240"/>
    </location>
</feature>
<keyword evidence="7" id="KW-0446">Lipid-binding</keyword>
<feature type="region of interest" description="Disordered" evidence="9">
    <location>
        <begin position="1"/>
        <end position="34"/>
    </location>
</feature>
<dbReference type="GO" id="GO:0005789">
    <property type="term" value="C:endoplasmic reticulum membrane"/>
    <property type="evidence" value="ECO:0007669"/>
    <property type="project" value="UniProtKB-SubCell"/>
</dbReference>
<evidence type="ECO:0000313" key="12">
    <source>
        <dbReference type="EMBL" id="KAF6738602.1"/>
    </source>
</evidence>